<evidence type="ECO:0000256" key="3">
    <source>
        <dbReference type="ARBA" id="ARBA00023157"/>
    </source>
</evidence>
<dbReference type="Proteomes" id="UP001500298">
    <property type="component" value="Unassembled WGS sequence"/>
</dbReference>
<evidence type="ECO:0000256" key="1">
    <source>
        <dbReference type="ARBA" id="ARBA00022448"/>
    </source>
</evidence>
<dbReference type="PANTHER" id="PTHR45663:SF11">
    <property type="entry name" value="GEO12009P1"/>
    <property type="match status" value="1"/>
</dbReference>
<keyword evidence="2" id="KW-0249">Electron transport</keyword>
<proteinExistence type="predicted"/>
<evidence type="ECO:0000259" key="5">
    <source>
        <dbReference type="PROSITE" id="PS51352"/>
    </source>
</evidence>
<dbReference type="Pfam" id="PF00085">
    <property type="entry name" value="Thioredoxin"/>
    <property type="match status" value="1"/>
</dbReference>
<keyword evidence="3" id="KW-1015">Disulfide bond</keyword>
<organism evidence="6 7">
    <name type="scientific">Algivirga pacifica</name>
    <dbReference type="NCBI Taxonomy" id="1162670"/>
    <lineage>
        <taxon>Bacteria</taxon>
        <taxon>Pseudomonadati</taxon>
        <taxon>Bacteroidota</taxon>
        <taxon>Cytophagia</taxon>
        <taxon>Cytophagales</taxon>
        <taxon>Flammeovirgaceae</taxon>
        <taxon>Algivirga</taxon>
    </lineage>
</organism>
<evidence type="ECO:0000256" key="2">
    <source>
        <dbReference type="ARBA" id="ARBA00022982"/>
    </source>
</evidence>
<evidence type="ECO:0000313" key="6">
    <source>
        <dbReference type="EMBL" id="GAA4819724.1"/>
    </source>
</evidence>
<dbReference type="RefSeq" id="WP_345368362.1">
    <property type="nucleotide sequence ID" value="NZ_BAABJX010000001.1"/>
</dbReference>
<name>A0ABP9D185_9BACT</name>
<reference evidence="7" key="1">
    <citation type="journal article" date="2019" name="Int. J. Syst. Evol. Microbiol.">
        <title>The Global Catalogue of Microorganisms (GCM) 10K type strain sequencing project: providing services to taxonomists for standard genome sequencing and annotation.</title>
        <authorList>
            <consortium name="The Broad Institute Genomics Platform"/>
            <consortium name="The Broad Institute Genome Sequencing Center for Infectious Disease"/>
            <person name="Wu L."/>
            <person name="Ma J."/>
        </authorList>
    </citation>
    <scope>NUCLEOTIDE SEQUENCE [LARGE SCALE GENOMIC DNA]</scope>
    <source>
        <strain evidence="7">JCM 18326</strain>
    </source>
</reference>
<gene>
    <name evidence="6" type="ORF">GCM10023331_00140</name>
</gene>
<protein>
    <submittedName>
        <fullName evidence="6">Thioredoxin family protein</fullName>
    </submittedName>
</protein>
<dbReference type="PANTHER" id="PTHR45663">
    <property type="entry name" value="GEO12009P1"/>
    <property type="match status" value="1"/>
</dbReference>
<feature type="domain" description="Thioredoxin" evidence="5">
    <location>
        <begin position="1"/>
        <end position="104"/>
    </location>
</feature>
<keyword evidence="7" id="KW-1185">Reference proteome</keyword>
<dbReference type="InterPro" id="IPR036249">
    <property type="entry name" value="Thioredoxin-like_sf"/>
</dbReference>
<dbReference type="EMBL" id="BAABJX010000001">
    <property type="protein sequence ID" value="GAA4819724.1"/>
    <property type="molecule type" value="Genomic_DNA"/>
</dbReference>
<dbReference type="Gene3D" id="3.40.30.10">
    <property type="entry name" value="Glutaredoxin"/>
    <property type="match status" value="1"/>
</dbReference>
<dbReference type="InterPro" id="IPR013766">
    <property type="entry name" value="Thioredoxin_domain"/>
</dbReference>
<dbReference type="PROSITE" id="PS51352">
    <property type="entry name" value="THIOREDOXIN_2"/>
    <property type="match status" value="1"/>
</dbReference>
<dbReference type="SUPFAM" id="SSF52833">
    <property type="entry name" value="Thioredoxin-like"/>
    <property type="match status" value="1"/>
</dbReference>
<keyword evidence="4" id="KW-0676">Redox-active center</keyword>
<evidence type="ECO:0000313" key="7">
    <source>
        <dbReference type="Proteomes" id="UP001500298"/>
    </source>
</evidence>
<dbReference type="InterPro" id="IPR017937">
    <property type="entry name" value="Thioredoxin_CS"/>
</dbReference>
<dbReference type="CDD" id="cd02947">
    <property type="entry name" value="TRX_family"/>
    <property type="match status" value="1"/>
</dbReference>
<sequence length="104" mass="11732">MAYVETNDQGFKNEVESNEKVMVKFYAGWCGSCKLFKGKYRRISEDEQYNGVKFLYINAEENPEARKAAGVTNLPFFATFKNGSLVAANATNKEDVVRDMITAL</sequence>
<comment type="caution">
    <text evidence="6">The sequence shown here is derived from an EMBL/GenBank/DDBJ whole genome shotgun (WGS) entry which is preliminary data.</text>
</comment>
<keyword evidence="1" id="KW-0813">Transport</keyword>
<dbReference type="PROSITE" id="PS00194">
    <property type="entry name" value="THIOREDOXIN_1"/>
    <property type="match status" value="1"/>
</dbReference>
<accession>A0ABP9D185</accession>
<evidence type="ECO:0000256" key="4">
    <source>
        <dbReference type="ARBA" id="ARBA00023284"/>
    </source>
</evidence>